<keyword evidence="4" id="KW-0804">Transcription</keyword>
<feature type="transmembrane region" description="Helical" evidence="6">
    <location>
        <begin position="168"/>
        <end position="192"/>
    </location>
</feature>
<organism evidence="8 9">
    <name type="scientific">Gossypium anomalum</name>
    <dbReference type="NCBI Taxonomy" id="47600"/>
    <lineage>
        <taxon>Eukaryota</taxon>
        <taxon>Viridiplantae</taxon>
        <taxon>Streptophyta</taxon>
        <taxon>Embryophyta</taxon>
        <taxon>Tracheophyta</taxon>
        <taxon>Spermatophyta</taxon>
        <taxon>Magnoliopsida</taxon>
        <taxon>eudicotyledons</taxon>
        <taxon>Gunneridae</taxon>
        <taxon>Pentapetalae</taxon>
        <taxon>rosids</taxon>
        <taxon>malvids</taxon>
        <taxon>Malvales</taxon>
        <taxon>Malvaceae</taxon>
        <taxon>Malvoideae</taxon>
        <taxon>Gossypium</taxon>
    </lineage>
</organism>
<keyword evidence="9" id="KW-1185">Reference proteome</keyword>
<dbReference type="PANTHER" id="PTHR31871:SF47">
    <property type="entry name" value="ANGIOTENSIN-CONVERTING ENZYME 2"/>
    <property type="match status" value="1"/>
</dbReference>
<evidence type="ECO:0000256" key="4">
    <source>
        <dbReference type="ARBA" id="ARBA00023163"/>
    </source>
</evidence>
<dbReference type="OrthoDB" id="532420at2759"/>
<comment type="subcellular location">
    <subcellularLocation>
        <location evidence="1">Nucleus</location>
    </subcellularLocation>
</comment>
<protein>
    <recommendedName>
        <fullName evidence="7">MADS-box domain-containing protein</fullName>
    </recommendedName>
</protein>
<dbReference type="GO" id="GO:0003677">
    <property type="term" value="F:DNA binding"/>
    <property type="evidence" value="ECO:0007669"/>
    <property type="project" value="UniProtKB-KW"/>
</dbReference>
<keyword evidence="6" id="KW-1133">Transmembrane helix</keyword>
<dbReference type="PANTHER" id="PTHR31871">
    <property type="entry name" value="OS02G0137100 PROTEIN"/>
    <property type="match status" value="1"/>
</dbReference>
<evidence type="ECO:0000259" key="7">
    <source>
        <dbReference type="PROSITE" id="PS50066"/>
    </source>
</evidence>
<evidence type="ECO:0000256" key="6">
    <source>
        <dbReference type="SAM" id="Phobius"/>
    </source>
</evidence>
<evidence type="ECO:0000313" key="9">
    <source>
        <dbReference type="Proteomes" id="UP000701853"/>
    </source>
</evidence>
<dbReference type="PROSITE" id="PS50066">
    <property type="entry name" value="MADS_BOX_2"/>
    <property type="match status" value="1"/>
</dbReference>
<dbReference type="InterPro" id="IPR002100">
    <property type="entry name" value="TF_MADSbox"/>
</dbReference>
<dbReference type="AlphaFoldDB" id="A0A8J5XSC3"/>
<name>A0A8J5XSC3_9ROSI</name>
<dbReference type="Gene3D" id="3.40.1810.10">
    <property type="entry name" value="Transcription factor, MADS-box"/>
    <property type="match status" value="1"/>
</dbReference>
<dbReference type="EMBL" id="JAHUZN010000012">
    <property type="protein sequence ID" value="KAG8475406.1"/>
    <property type="molecule type" value="Genomic_DNA"/>
</dbReference>
<feature type="domain" description="MADS-box" evidence="7">
    <location>
        <begin position="1"/>
        <end position="33"/>
    </location>
</feature>
<keyword evidence="5" id="KW-0539">Nucleus</keyword>
<keyword evidence="6" id="KW-0472">Membrane</keyword>
<evidence type="ECO:0000256" key="5">
    <source>
        <dbReference type="ARBA" id="ARBA00023242"/>
    </source>
</evidence>
<dbReference type="Gene3D" id="3.90.550.10">
    <property type="entry name" value="Spore Coat Polysaccharide Biosynthesis Protein SpsA, Chain A"/>
    <property type="match status" value="1"/>
</dbReference>
<evidence type="ECO:0000313" key="8">
    <source>
        <dbReference type="EMBL" id="KAG8475406.1"/>
    </source>
</evidence>
<sequence length="193" mass="21930">MDLPKEFIVLCDTEVPIIIFSNTSKLFGFSSSGSKTVTKKQQYSLVMGDVEKKRTTSIEKHASTAILCNDDKKVSHQDIKLVRNLIERCLQLYMNRDEVLKKQIILFNHLLKHQYHMIKYTMPPKEEFAPVKNANGSDYNTPDNARLLVLRLHTRWVAAASGFLTHSVLLYATGNFTVDFACSIIALLLVLVL</sequence>
<keyword evidence="6" id="KW-0812">Transmembrane</keyword>
<comment type="caution">
    <text evidence="8">The sequence shown here is derived from an EMBL/GenBank/DDBJ whole genome shotgun (WGS) entry which is preliminary data.</text>
</comment>
<gene>
    <name evidence="8" type="ORF">CXB51_032262</name>
</gene>
<dbReference type="SUPFAM" id="SSF55455">
    <property type="entry name" value="SRF-like"/>
    <property type="match status" value="1"/>
</dbReference>
<dbReference type="InterPro" id="IPR036879">
    <property type="entry name" value="TF_MADSbox_sf"/>
</dbReference>
<dbReference type="InterPro" id="IPR029044">
    <property type="entry name" value="Nucleotide-diphossugar_trans"/>
</dbReference>
<evidence type="ECO:0000256" key="3">
    <source>
        <dbReference type="ARBA" id="ARBA00023125"/>
    </source>
</evidence>
<dbReference type="InterPro" id="IPR006476">
    <property type="entry name" value="CHP01589_pln"/>
</dbReference>
<evidence type="ECO:0000256" key="2">
    <source>
        <dbReference type="ARBA" id="ARBA00023015"/>
    </source>
</evidence>
<keyword evidence="2" id="KW-0805">Transcription regulation</keyword>
<dbReference type="GO" id="GO:0005634">
    <property type="term" value="C:nucleus"/>
    <property type="evidence" value="ECO:0007669"/>
    <property type="project" value="UniProtKB-SubCell"/>
</dbReference>
<evidence type="ECO:0000256" key="1">
    <source>
        <dbReference type="ARBA" id="ARBA00004123"/>
    </source>
</evidence>
<dbReference type="SUPFAM" id="SSF53448">
    <property type="entry name" value="Nucleotide-diphospho-sugar transferases"/>
    <property type="match status" value="1"/>
</dbReference>
<reference evidence="8 9" key="1">
    <citation type="journal article" date="2021" name="bioRxiv">
        <title>The Gossypium anomalum genome as a resource for cotton improvement and evolutionary analysis of hybrid incompatibility.</title>
        <authorList>
            <person name="Grover C.E."/>
            <person name="Yuan D."/>
            <person name="Arick M.A."/>
            <person name="Miller E.R."/>
            <person name="Hu G."/>
            <person name="Peterson D.G."/>
            <person name="Wendel J.F."/>
            <person name="Udall J.A."/>
        </authorList>
    </citation>
    <scope>NUCLEOTIDE SEQUENCE [LARGE SCALE GENOMIC DNA]</scope>
    <source>
        <strain evidence="8">JFW-Udall</strain>
        <tissue evidence="8">Leaf</tissue>
    </source>
</reference>
<dbReference type="GO" id="GO:0046983">
    <property type="term" value="F:protein dimerization activity"/>
    <property type="evidence" value="ECO:0007669"/>
    <property type="project" value="InterPro"/>
</dbReference>
<proteinExistence type="predicted"/>
<dbReference type="Proteomes" id="UP000701853">
    <property type="component" value="Chromosome 12"/>
</dbReference>
<accession>A0A8J5XSC3</accession>
<keyword evidence="3" id="KW-0238">DNA-binding</keyword>